<dbReference type="PANTHER" id="PTHR34072">
    <property type="entry name" value="ENZYMATIC POLYPROTEIN-RELATED"/>
    <property type="match status" value="1"/>
</dbReference>
<dbReference type="InterPro" id="IPR041577">
    <property type="entry name" value="RT_RNaseH_2"/>
</dbReference>
<comment type="caution">
    <text evidence="2">The sequence shown here is derived from an EMBL/GenBank/DDBJ whole genome shotgun (WGS) entry which is preliminary data.</text>
</comment>
<dbReference type="SUPFAM" id="SSF50630">
    <property type="entry name" value="Acid proteases"/>
    <property type="match status" value="1"/>
</dbReference>
<dbReference type="Gene3D" id="2.40.70.10">
    <property type="entry name" value="Acid Proteases"/>
    <property type="match status" value="1"/>
</dbReference>
<dbReference type="GO" id="GO:0016874">
    <property type="term" value="F:ligase activity"/>
    <property type="evidence" value="ECO:0007669"/>
    <property type="project" value="UniProtKB-KW"/>
</dbReference>
<name>A0A834WB32_9FABA</name>
<keyword evidence="3" id="KW-1185">Reference proteome</keyword>
<gene>
    <name evidence="2" type="ORF">G2W53_028802</name>
</gene>
<dbReference type="InterPro" id="IPR021109">
    <property type="entry name" value="Peptidase_aspartic_dom_sf"/>
</dbReference>
<keyword evidence="2" id="KW-0436">Ligase</keyword>
<dbReference type="Proteomes" id="UP000634136">
    <property type="component" value="Unassembled WGS sequence"/>
</dbReference>
<feature type="domain" description="Reverse transcriptase/retrotransposon-derived protein RNase H-like" evidence="1">
    <location>
        <begin position="183"/>
        <end position="267"/>
    </location>
</feature>
<dbReference type="PANTHER" id="PTHR34072:SF52">
    <property type="entry name" value="RIBONUCLEASE H"/>
    <property type="match status" value="1"/>
</dbReference>
<protein>
    <submittedName>
        <fullName evidence="2">Tryptophan--trna ligase, cytoplasmic</fullName>
    </submittedName>
</protein>
<sequence length="268" mass="29612">MGEEVLVLIDSGETHNFIATELVDELGLPVLQTRRYEVTVGDGHKVQSSGVCRKIILEIQGLHIKQPFYLFGLGGADVVLGIDWLQSLGEVKVNWGLLTMKVRQGSEVICLQGDPALTKAATSLKSLMVVVKGGGEGFLIEFREMAVIESTHEEVDEGVQKLLEEFADTCEVGTELPPRRKGDHAIAFEELKHAMTTLPVLAMPDLLPFEIETDASGSGIGAVLMQKGRPIAFYRQVLSKKSQQCSVYERELMAVVLAVKRWNHYLMY</sequence>
<reference evidence="2" key="1">
    <citation type="submission" date="2020-09" db="EMBL/GenBank/DDBJ databases">
        <title>Genome-Enabled Discovery of Anthraquinone Biosynthesis in Senna tora.</title>
        <authorList>
            <person name="Kang S.-H."/>
            <person name="Pandey R.P."/>
            <person name="Lee C.-M."/>
            <person name="Sim J.-S."/>
            <person name="Jeong J.-T."/>
            <person name="Choi B.-S."/>
            <person name="Jung M."/>
            <person name="Ginzburg D."/>
            <person name="Zhao K."/>
            <person name="Won S.Y."/>
            <person name="Oh T.-J."/>
            <person name="Yu Y."/>
            <person name="Kim N.-H."/>
            <person name="Lee O.R."/>
            <person name="Lee T.-H."/>
            <person name="Bashyal P."/>
            <person name="Kim T.-S."/>
            <person name="Lee W.-H."/>
            <person name="Kawkins C."/>
            <person name="Kim C.-K."/>
            <person name="Kim J.S."/>
            <person name="Ahn B.O."/>
            <person name="Rhee S.Y."/>
            <person name="Sohng J.K."/>
        </authorList>
    </citation>
    <scope>NUCLEOTIDE SEQUENCE</scope>
    <source>
        <tissue evidence="2">Leaf</tissue>
    </source>
</reference>
<dbReference type="Pfam" id="PF17919">
    <property type="entry name" value="RT_RNaseH_2"/>
    <property type="match status" value="1"/>
</dbReference>
<dbReference type="EMBL" id="JAAIUW010000009">
    <property type="protein sequence ID" value="KAF7814833.1"/>
    <property type="molecule type" value="Genomic_DNA"/>
</dbReference>
<dbReference type="InterPro" id="IPR043502">
    <property type="entry name" value="DNA/RNA_pol_sf"/>
</dbReference>
<evidence type="ECO:0000313" key="2">
    <source>
        <dbReference type="EMBL" id="KAF7814833.1"/>
    </source>
</evidence>
<evidence type="ECO:0000313" key="3">
    <source>
        <dbReference type="Proteomes" id="UP000634136"/>
    </source>
</evidence>
<dbReference type="AlphaFoldDB" id="A0A834WB32"/>
<organism evidence="2 3">
    <name type="scientific">Senna tora</name>
    <dbReference type="NCBI Taxonomy" id="362788"/>
    <lineage>
        <taxon>Eukaryota</taxon>
        <taxon>Viridiplantae</taxon>
        <taxon>Streptophyta</taxon>
        <taxon>Embryophyta</taxon>
        <taxon>Tracheophyta</taxon>
        <taxon>Spermatophyta</taxon>
        <taxon>Magnoliopsida</taxon>
        <taxon>eudicotyledons</taxon>
        <taxon>Gunneridae</taxon>
        <taxon>Pentapetalae</taxon>
        <taxon>rosids</taxon>
        <taxon>fabids</taxon>
        <taxon>Fabales</taxon>
        <taxon>Fabaceae</taxon>
        <taxon>Caesalpinioideae</taxon>
        <taxon>Cassia clade</taxon>
        <taxon>Senna</taxon>
    </lineage>
</organism>
<dbReference type="Gene3D" id="3.10.20.370">
    <property type="match status" value="1"/>
</dbReference>
<evidence type="ECO:0000259" key="1">
    <source>
        <dbReference type="Pfam" id="PF17919"/>
    </source>
</evidence>
<accession>A0A834WB32</accession>
<proteinExistence type="predicted"/>
<dbReference type="CDD" id="cd00303">
    <property type="entry name" value="retropepsin_like"/>
    <property type="match status" value="1"/>
</dbReference>
<dbReference type="OrthoDB" id="1746660at2759"/>
<dbReference type="Pfam" id="PF08284">
    <property type="entry name" value="RVP_2"/>
    <property type="match status" value="1"/>
</dbReference>
<dbReference type="SUPFAM" id="SSF56672">
    <property type="entry name" value="DNA/RNA polymerases"/>
    <property type="match status" value="1"/>
</dbReference>